<evidence type="ECO:0000313" key="3">
    <source>
        <dbReference type="Proteomes" id="UP000251800"/>
    </source>
</evidence>
<name>A0A363UIW4_9GAMM</name>
<reference evidence="2 3" key="1">
    <citation type="submission" date="2018-05" db="EMBL/GenBank/DDBJ databases">
        <title>Abyssibacter profundi OUC007T gen. nov., sp. nov, a marine bacterium isolated from seawater of the Mariana Trench.</title>
        <authorList>
            <person name="Zhou S."/>
        </authorList>
    </citation>
    <scope>NUCLEOTIDE SEQUENCE [LARGE SCALE GENOMIC DNA]</scope>
    <source>
        <strain evidence="2 3">OUC007</strain>
    </source>
</reference>
<dbReference type="RefSeq" id="WP_109720906.1">
    <property type="nucleotide sequence ID" value="NZ_QEQK01000011.1"/>
</dbReference>
<dbReference type="GO" id="GO:0016829">
    <property type="term" value="F:lyase activity"/>
    <property type="evidence" value="ECO:0007669"/>
    <property type="project" value="UniProtKB-KW"/>
</dbReference>
<comment type="caution">
    <text evidence="2">The sequence shown here is derived from an EMBL/GenBank/DDBJ whole genome shotgun (WGS) entry which is preliminary data.</text>
</comment>
<gene>
    <name evidence="2" type="ORF">DEH80_12845</name>
</gene>
<accession>A0A363UIW4</accession>
<protein>
    <recommendedName>
        <fullName evidence="4">Dihydrodipicolinate synthase family protein</fullName>
    </recommendedName>
</protein>
<organism evidence="2 3">
    <name type="scientific">Abyssibacter profundi</name>
    <dbReference type="NCBI Taxonomy" id="2182787"/>
    <lineage>
        <taxon>Bacteria</taxon>
        <taxon>Pseudomonadati</taxon>
        <taxon>Pseudomonadota</taxon>
        <taxon>Gammaproteobacteria</taxon>
        <taxon>Chromatiales</taxon>
        <taxon>Oceanococcaceae</taxon>
        <taxon>Abyssibacter</taxon>
    </lineage>
</organism>
<dbReference type="OrthoDB" id="7059905at2"/>
<evidence type="ECO:0008006" key="4">
    <source>
        <dbReference type="Google" id="ProtNLM"/>
    </source>
</evidence>
<sequence>MNRLHGIAFSIPMFFRADEAIDWAALEGYLDRIVPNAGVACLYAMAFNTRYLQLSVDEIHSVNRLTCEAARSKGIPAIVGHPIGQRQADLERFCERAARDYQPDAISVLFPERYFGEDAPVLSYLEAPIRAGLPCFIHQMKLVSGFDGSLVDWPGRLLDQALGLPGVVGMKEDSKDDALARSLLARYGETHNIVIAGGGKRRAAELAETGRLRSWLNGSLMLDSRPAASIYEAIIGQDTPTVQRYLQNIERPYFDEVVGPLGWHVAHKLALEVAGYGLRYERLPMTTATVADCARQVQIIQRVLEALRDFSVPE</sequence>
<keyword evidence="1" id="KW-0456">Lyase</keyword>
<dbReference type="InterPro" id="IPR002220">
    <property type="entry name" value="DapA-like"/>
</dbReference>
<proteinExistence type="predicted"/>
<evidence type="ECO:0000313" key="2">
    <source>
        <dbReference type="EMBL" id="PWN55364.1"/>
    </source>
</evidence>
<keyword evidence="3" id="KW-1185">Reference proteome</keyword>
<dbReference type="EMBL" id="QEQK01000011">
    <property type="protein sequence ID" value="PWN55364.1"/>
    <property type="molecule type" value="Genomic_DNA"/>
</dbReference>
<evidence type="ECO:0000256" key="1">
    <source>
        <dbReference type="ARBA" id="ARBA00023239"/>
    </source>
</evidence>
<dbReference type="AlphaFoldDB" id="A0A363UIW4"/>
<dbReference type="Gene3D" id="3.20.20.70">
    <property type="entry name" value="Aldolase class I"/>
    <property type="match status" value="1"/>
</dbReference>
<dbReference type="Proteomes" id="UP000251800">
    <property type="component" value="Unassembled WGS sequence"/>
</dbReference>
<dbReference type="SMART" id="SM01130">
    <property type="entry name" value="DHDPS"/>
    <property type="match status" value="1"/>
</dbReference>
<dbReference type="SUPFAM" id="SSF51569">
    <property type="entry name" value="Aldolase"/>
    <property type="match status" value="1"/>
</dbReference>
<dbReference type="InterPro" id="IPR013785">
    <property type="entry name" value="Aldolase_TIM"/>
</dbReference>